<protein>
    <submittedName>
        <fullName evidence="2">Putative rna 3-terminal phosphate cyclase</fullName>
    </submittedName>
</protein>
<reference evidence="2 3" key="2">
    <citation type="submission" date="2015-05" db="EMBL/GenBank/DDBJ databases">
        <authorList>
            <person name="Morales-Cruz A."/>
            <person name="Amrine K.C."/>
            <person name="Cantu D."/>
        </authorList>
    </citation>
    <scope>NUCLEOTIDE SEQUENCE [LARGE SCALE GENOMIC DNA]</scope>
    <source>
        <strain evidence="2">UCRPC4</strain>
    </source>
</reference>
<gene>
    <name evidence="2" type="ORF">UCRPC4_g00159</name>
</gene>
<dbReference type="GO" id="GO:0006396">
    <property type="term" value="P:RNA processing"/>
    <property type="evidence" value="ECO:0007669"/>
    <property type="project" value="InterPro"/>
</dbReference>
<dbReference type="Gene3D" id="3.65.10.20">
    <property type="entry name" value="RNA 3'-terminal phosphate cyclase domain"/>
    <property type="match status" value="1"/>
</dbReference>
<name>A0A0G2F2V2_PHACM</name>
<dbReference type="AlphaFoldDB" id="A0A0G2F2V2"/>
<sequence length="259" mass="28241">MELPEFPPSVQKITVGNMEPLQILGTTLEGGGQLVRLSKAVQYLRIEYPDITDIRRVVDEDSGHLKRLYLLIVAKGTNGERLGRDWLYDSKIEIDAIPPSRHTKKHASQGSDHSVRDTFSDIGTDHPAVDRLAQRLAGKVVKDIVFEISHGGGVDTHTADQLVVFAALAQGWSAVDAGKGQQQGTLHTQTVRWAAQRFLSEVHFEDNLVSGLTVGGRTCIRGIGLKGGEDIRGRMDNITSGAVDQVAQAMNSLNLDTNQ</sequence>
<reference evidence="2 3" key="1">
    <citation type="submission" date="2015-05" db="EMBL/GenBank/DDBJ databases">
        <title>Distinctive expansion of gene families associated with plant cell wall degradation and secondary metabolism in the genomes of grapevine trunk pathogens.</title>
        <authorList>
            <person name="Lawrence D.P."/>
            <person name="Travadon R."/>
            <person name="Rolshausen P.E."/>
            <person name="Baumgartner K."/>
        </authorList>
    </citation>
    <scope>NUCLEOTIDE SEQUENCE [LARGE SCALE GENOMIC DNA]</scope>
    <source>
        <strain evidence="2">UCRPC4</strain>
    </source>
</reference>
<organism evidence="2 3">
    <name type="scientific">Phaeomoniella chlamydospora</name>
    <name type="common">Phaeoacremonium chlamydosporum</name>
    <dbReference type="NCBI Taxonomy" id="158046"/>
    <lineage>
        <taxon>Eukaryota</taxon>
        <taxon>Fungi</taxon>
        <taxon>Dikarya</taxon>
        <taxon>Ascomycota</taxon>
        <taxon>Pezizomycotina</taxon>
        <taxon>Eurotiomycetes</taxon>
        <taxon>Chaetothyriomycetidae</taxon>
        <taxon>Phaeomoniellales</taxon>
        <taxon>Phaeomoniellaceae</taxon>
        <taxon>Phaeomoniella</taxon>
    </lineage>
</organism>
<keyword evidence="3" id="KW-1185">Reference proteome</keyword>
<comment type="caution">
    <text evidence="2">The sequence shown here is derived from an EMBL/GenBank/DDBJ whole genome shotgun (WGS) entry which is preliminary data.</text>
</comment>
<proteinExistence type="predicted"/>
<dbReference type="Gene3D" id="3.30.360.20">
    <property type="entry name" value="RNA 3'-terminal phosphate cyclase, insert domain"/>
    <property type="match status" value="1"/>
</dbReference>
<dbReference type="InterPro" id="IPR037136">
    <property type="entry name" value="RNA3'_phos_cyclase_dom_sf"/>
</dbReference>
<dbReference type="PANTHER" id="PTHR11096:SF0">
    <property type="entry name" value="RNA 3'-TERMINAL PHOSPHATE CYCLASE"/>
    <property type="match status" value="1"/>
</dbReference>
<accession>A0A0G2F2V2</accession>
<feature type="region of interest" description="Disordered" evidence="1">
    <location>
        <begin position="99"/>
        <end position="118"/>
    </location>
</feature>
<dbReference type="Proteomes" id="UP000053317">
    <property type="component" value="Unassembled WGS sequence"/>
</dbReference>
<dbReference type="InterPro" id="IPR036553">
    <property type="entry name" value="RPTC_insert"/>
</dbReference>
<dbReference type="GO" id="GO:0003963">
    <property type="term" value="F:RNA-3'-phosphate cyclase activity"/>
    <property type="evidence" value="ECO:0007669"/>
    <property type="project" value="TreeGrafter"/>
</dbReference>
<evidence type="ECO:0000313" key="2">
    <source>
        <dbReference type="EMBL" id="KKY29127.1"/>
    </source>
</evidence>
<dbReference type="EMBL" id="LCWF01000005">
    <property type="protein sequence ID" value="KKY29127.1"/>
    <property type="molecule type" value="Genomic_DNA"/>
</dbReference>
<dbReference type="PANTHER" id="PTHR11096">
    <property type="entry name" value="RNA 3' TERMINAL PHOSPHATE CYCLASE"/>
    <property type="match status" value="1"/>
</dbReference>
<dbReference type="InterPro" id="IPR000228">
    <property type="entry name" value="RNA3'_term_phos_cyc"/>
</dbReference>
<dbReference type="GO" id="GO:0005634">
    <property type="term" value="C:nucleus"/>
    <property type="evidence" value="ECO:0007669"/>
    <property type="project" value="TreeGrafter"/>
</dbReference>
<evidence type="ECO:0000313" key="3">
    <source>
        <dbReference type="Proteomes" id="UP000053317"/>
    </source>
</evidence>
<evidence type="ECO:0000256" key="1">
    <source>
        <dbReference type="SAM" id="MobiDB-lite"/>
    </source>
</evidence>
<dbReference type="OrthoDB" id="25029at2759"/>